<dbReference type="Proteomes" id="UP000010959">
    <property type="component" value="Unassembled WGS sequence"/>
</dbReference>
<accession>L7CNY2</accession>
<dbReference type="NCBIfam" id="TIGR00435">
    <property type="entry name" value="cysS"/>
    <property type="match status" value="1"/>
</dbReference>
<dbReference type="GO" id="GO:0005829">
    <property type="term" value="C:cytosol"/>
    <property type="evidence" value="ECO:0007669"/>
    <property type="project" value="TreeGrafter"/>
</dbReference>
<feature type="binding site" evidence="12">
    <location>
        <position position="313"/>
    </location>
    <ligand>
        <name>Zn(2+)</name>
        <dbReference type="ChEBI" id="CHEBI:29105"/>
    </ligand>
</feature>
<dbReference type="InterPro" id="IPR009080">
    <property type="entry name" value="tRNAsynth_Ia_anticodon-bd"/>
</dbReference>
<evidence type="ECO:0000259" key="14">
    <source>
        <dbReference type="SMART" id="SM00840"/>
    </source>
</evidence>
<comment type="similarity">
    <text evidence="2 12">Belongs to the class-I aminoacyl-tRNA synthetase family.</text>
</comment>
<evidence type="ECO:0000313" key="16">
    <source>
        <dbReference type="Proteomes" id="UP000010959"/>
    </source>
</evidence>
<dbReference type="InterPro" id="IPR032678">
    <property type="entry name" value="tRNA-synt_1_cat_dom"/>
</dbReference>
<evidence type="ECO:0000256" key="1">
    <source>
        <dbReference type="ARBA" id="ARBA00004496"/>
    </source>
</evidence>
<evidence type="ECO:0000256" key="3">
    <source>
        <dbReference type="ARBA" id="ARBA00011245"/>
    </source>
</evidence>
<evidence type="ECO:0000256" key="12">
    <source>
        <dbReference type="HAMAP-Rule" id="MF_00041"/>
    </source>
</evidence>
<keyword evidence="8 12" id="KW-0862">Zinc</keyword>
<dbReference type="InterPro" id="IPR015273">
    <property type="entry name" value="Cys-tRNA-synt_Ia_DALR"/>
</dbReference>
<dbReference type="GO" id="GO:0006423">
    <property type="term" value="P:cysteinyl-tRNA aminoacylation"/>
    <property type="evidence" value="ECO:0007669"/>
    <property type="project" value="UniProtKB-UniRule"/>
</dbReference>
<dbReference type="PRINTS" id="PR00983">
    <property type="entry name" value="TRNASYNTHCYS"/>
</dbReference>
<feature type="domain" description="Cysteinyl-tRNA synthetase class Ia DALR" evidence="14">
    <location>
        <begin position="468"/>
        <end position="549"/>
    </location>
</feature>
<feature type="binding site" evidence="12">
    <location>
        <position position="288"/>
    </location>
    <ligand>
        <name>Zn(2+)</name>
        <dbReference type="ChEBI" id="CHEBI:29105"/>
    </ligand>
</feature>
<dbReference type="Gene3D" id="1.20.120.1910">
    <property type="entry name" value="Cysteine-tRNA ligase, C-terminal anti-codon recognition domain"/>
    <property type="match status" value="1"/>
</dbReference>
<evidence type="ECO:0000256" key="2">
    <source>
        <dbReference type="ARBA" id="ARBA00005594"/>
    </source>
</evidence>
<comment type="caution">
    <text evidence="15">The sequence shown here is derived from an EMBL/GenBank/DDBJ whole genome shotgun (WGS) entry which is preliminary data.</text>
</comment>
<keyword evidence="5 12" id="KW-0436">Ligase</keyword>
<comment type="catalytic activity">
    <reaction evidence="12">
        <text>tRNA(Cys) + L-cysteine + ATP = L-cysteinyl-tRNA(Cys) + AMP + diphosphate</text>
        <dbReference type="Rhea" id="RHEA:17773"/>
        <dbReference type="Rhea" id="RHEA-COMP:9661"/>
        <dbReference type="Rhea" id="RHEA-COMP:9679"/>
        <dbReference type="ChEBI" id="CHEBI:30616"/>
        <dbReference type="ChEBI" id="CHEBI:33019"/>
        <dbReference type="ChEBI" id="CHEBI:35235"/>
        <dbReference type="ChEBI" id="CHEBI:78442"/>
        <dbReference type="ChEBI" id="CHEBI:78517"/>
        <dbReference type="ChEBI" id="CHEBI:456215"/>
        <dbReference type="EC" id="6.1.1.16"/>
    </reaction>
</comment>
<dbReference type="SUPFAM" id="SSF47323">
    <property type="entry name" value="Anticodon-binding domain of a subclass of class I aminoacyl-tRNA synthetases"/>
    <property type="match status" value="1"/>
</dbReference>
<dbReference type="Pfam" id="PF01406">
    <property type="entry name" value="tRNA-synt_1e"/>
    <property type="match status" value="1"/>
</dbReference>
<protein>
    <recommendedName>
        <fullName evidence="12">Cysteine--tRNA ligase</fullName>
        <ecNumber evidence="12">6.1.1.16</ecNumber>
    </recommendedName>
    <alternativeName>
        <fullName evidence="12">Cysteinyl-tRNA synthetase</fullName>
        <shortName evidence="12">CysRS</shortName>
    </alternativeName>
</protein>
<sequence>MQKWGLAAFARQKRWNCRVANGLGQVSKAGSIQAGLIPYTSWLTQFARTPRLRSIHIARTLMSMTAADPTASVASPSSAQPAIRVYNTLSKTKEPFLPLRAPRVGMYLCGPTVYAESHIGHMVGPVIFDTIKRYLTYSGYEVTWVVNITDVDDKLIGKSKERGIPMSQIAVEMTADYLANLRELGVNQIDHLPRATDHMPQIIAFIGSLESKGFAYAIDGDVFFDVTKDPGYGQLSNRSVEDQQGEGGGAAAKKRNPGDFALWKSARPGEPFWDSPWGEGRPGWHIECSAMSHEILGETFDIHGGGLDLMFPHHENERAQSTCCHGAPMVKYWMHNGLMRAGEKGKVGGKSDRENAAAEAASVEEQASGKISRSKGAGGLADLIRSQTGERIRFFLLRTQYRSTIVYNEETLAEAGTSLEAFYRYFDRFAEITGDSFYDLSAATRRADGGFDPAGDALLTEIHAIREKFLAAMDDDFNTGAAISVLFDALRTLNRHIDANQLAAGADAKSPAVESLVKATSVIAELSRVLGLFAKPPATSGGDEVDAELLDSVVHLLINLRKEARERKDYATGDAIRDRLADLGVALLDKKEGTSWERKS</sequence>
<evidence type="ECO:0000256" key="11">
    <source>
        <dbReference type="ARBA" id="ARBA00023146"/>
    </source>
</evidence>
<dbReference type="Pfam" id="PF23493">
    <property type="entry name" value="CysS_C"/>
    <property type="match status" value="1"/>
</dbReference>
<dbReference type="InterPro" id="IPR056411">
    <property type="entry name" value="CysS_C"/>
</dbReference>
<evidence type="ECO:0000256" key="6">
    <source>
        <dbReference type="ARBA" id="ARBA00022723"/>
    </source>
</evidence>
<dbReference type="GO" id="GO:0008270">
    <property type="term" value="F:zinc ion binding"/>
    <property type="evidence" value="ECO:0007669"/>
    <property type="project" value="UniProtKB-UniRule"/>
</dbReference>
<gene>
    <name evidence="12" type="primary">cysS</name>
    <name evidence="15" type="ORF">RBSWK_00398</name>
</gene>
<comment type="caution">
    <text evidence="12">Lacks conserved residue(s) required for the propagation of feature annotation.</text>
</comment>
<dbReference type="EMBL" id="AMWG01000008">
    <property type="protein sequence ID" value="ELP35688.1"/>
    <property type="molecule type" value="Genomic_DNA"/>
</dbReference>
<dbReference type="SUPFAM" id="SSF52374">
    <property type="entry name" value="Nucleotidylyl transferase"/>
    <property type="match status" value="1"/>
</dbReference>
<evidence type="ECO:0000256" key="13">
    <source>
        <dbReference type="SAM" id="MobiDB-lite"/>
    </source>
</evidence>
<keyword evidence="10 12" id="KW-0648">Protein biosynthesis</keyword>
<dbReference type="PATRIC" id="fig|993516.3.peg.436"/>
<dbReference type="Gene3D" id="3.40.50.620">
    <property type="entry name" value="HUPs"/>
    <property type="match status" value="1"/>
</dbReference>
<name>L7CNY2_RHOBT</name>
<dbReference type="CDD" id="cd00672">
    <property type="entry name" value="CysRS_core"/>
    <property type="match status" value="1"/>
</dbReference>
<keyword evidence="11 12" id="KW-0030">Aminoacyl-tRNA synthetase</keyword>
<dbReference type="PANTHER" id="PTHR10890:SF3">
    <property type="entry name" value="CYSTEINE--TRNA LIGASE, CYTOPLASMIC"/>
    <property type="match status" value="1"/>
</dbReference>
<feature type="region of interest" description="Disordered" evidence="13">
    <location>
        <begin position="234"/>
        <end position="257"/>
    </location>
</feature>
<dbReference type="InterPro" id="IPR024909">
    <property type="entry name" value="Cys-tRNA/MSH_ligase"/>
</dbReference>
<dbReference type="InterPro" id="IPR015803">
    <property type="entry name" value="Cys-tRNA-ligase"/>
</dbReference>
<feature type="binding site" evidence="12">
    <location>
        <position position="109"/>
    </location>
    <ligand>
        <name>Zn(2+)</name>
        <dbReference type="ChEBI" id="CHEBI:29105"/>
    </ligand>
</feature>
<evidence type="ECO:0000256" key="10">
    <source>
        <dbReference type="ARBA" id="ARBA00022917"/>
    </source>
</evidence>
<dbReference type="AlphaFoldDB" id="L7CNY2"/>
<proteinExistence type="inferred from homology"/>
<comment type="subcellular location">
    <subcellularLocation>
        <location evidence="1 12">Cytoplasm</location>
    </subcellularLocation>
</comment>
<dbReference type="InterPro" id="IPR014729">
    <property type="entry name" value="Rossmann-like_a/b/a_fold"/>
</dbReference>
<evidence type="ECO:0000256" key="5">
    <source>
        <dbReference type="ARBA" id="ARBA00022598"/>
    </source>
</evidence>
<dbReference type="GO" id="GO:0005524">
    <property type="term" value="F:ATP binding"/>
    <property type="evidence" value="ECO:0007669"/>
    <property type="project" value="UniProtKB-UniRule"/>
</dbReference>
<organism evidence="15 16">
    <name type="scientific">Rhodopirellula baltica SWK14</name>
    <dbReference type="NCBI Taxonomy" id="993516"/>
    <lineage>
        <taxon>Bacteria</taxon>
        <taxon>Pseudomonadati</taxon>
        <taxon>Planctomycetota</taxon>
        <taxon>Planctomycetia</taxon>
        <taxon>Pirellulales</taxon>
        <taxon>Pirellulaceae</taxon>
        <taxon>Rhodopirellula</taxon>
    </lineage>
</organism>
<evidence type="ECO:0000256" key="9">
    <source>
        <dbReference type="ARBA" id="ARBA00022840"/>
    </source>
</evidence>
<evidence type="ECO:0000256" key="7">
    <source>
        <dbReference type="ARBA" id="ARBA00022741"/>
    </source>
</evidence>
<evidence type="ECO:0000256" key="4">
    <source>
        <dbReference type="ARBA" id="ARBA00022490"/>
    </source>
</evidence>
<evidence type="ECO:0000256" key="8">
    <source>
        <dbReference type="ARBA" id="ARBA00022833"/>
    </source>
</evidence>
<dbReference type="GO" id="GO:0004817">
    <property type="term" value="F:cysteine-tRNA ligase activity"/>
    <property type="evidence" value="ECO:0007669"/>
    <property type="project" value="UniProtKB-UniRule"/>
</dbReference>
<reference evidence="15 16" key="1">
    <citation type="journal article" date="2013" name="Mar. Genomics">
        <title>Expression of sulfatases in Rhodopirellula baltica and the diversity of sulfatases in the genus Rhodopirellula.</title>
        <authorList>
            <person name="Wegner C.E."/>
            <person name="Richter-Heitmann T."/>
            <person name="Klindworth A."/>
            <person name="Klockow C."/>
            <person name="Richter M."/>
            <person name="Achstetter T."/>
            <person name="Glockner F.O."/>
            <person name="Harder J."/>
        </authorList>
    </citation>
    <scope>NUCLEOTIDE SEQUENCE [LARGE SCALE GENOMIC DNA]</scope>
    <source>
        <strain evidence="15 16">SWK14</strain>
    </source>
</reference>
<comment type="cofactor">
    <cofactor evidence="12">
        <name>Zn(2+)</name>
        <dbReference type="ChEBI" id="CHEBI:29105"/>
    </cofactor>
    <text evidence="12">Binds 1 zinc ion per subunit.</text>
</comment>
<feature type="short sequence motif" description="'HIGH' region" evidence="12">
    <location>
        <begin position="111"/>
        <end position="121"/>
    </location>
</feature>
<keyword evidence="9 12" id="KW-0067">ATP-binding</keyword>
<keyword evidence="6 12" id="KW-0479">Metal-binding</keyword>
<dbReference type="PANTHER" id="PTHR10890">
    <property type="entry name" value="CYSTEINYL-TRNA SYNTHETASE"/>
    <property type="match status" value="1"/>
</dbReference>
<dbReference type="EC" id="6.1.1.16" evidence="12"/>
<dbReference type="SMART" id="SM00840">
    <property type="entry name" value="DALR_2"/>
    <property type="match status" value="1"/>
</dbReference>
<evidence type="ECO:0000313" key="15">
    <source>
        <dbReference type="EMBL" id="ELP35688.1"/>
    </source>
</evidence>
<dbReference type="HAMAP" id="MF_00041">
    <property type="entry name" value="Cys_tRNA_synth"/>
    <property type="match status" value="1"/>
</dbReference>
<comment type="subunit">
    <text evidence="3 12">Monomer.</text>
</comment>
<dbReference type="FunFam" id="3.40.50.620:FF:000633">
    <property type="entry name" value="Cysteine--tRNA ligase"/>
    <property type="match status" value="1"/>
</dbReference>
<dbReference type="Pfam" id="PF09190">
    <property type="entry name" value="DALR_2"/>
    <property type="match status" value="1"/>
</dbReference>
<keyword evidence="7 12" id="KW-0547">Nucleotide-binding</keyword>
<keyword evidence="4 12" id="KW-0963">Cytoplasm</keyword>
<feature type="binding site" evidence="12">
    <location>
        <position position="317"/>
    </location>
    <ligand>
        <name>Zn(2+)</name>
        <dbReference type="ChEBI" id="CHEBI:29105"/>
    </ligand>
</feature>